<dbReference type="Proteomes" id="UP001165960">
    <property type="component" value="Unassembled WGS sequence"/>
</dbReference>
<keyword evidence="1" id="KW-0378">Hydrolase</keyword>
<comment type="caution">
    <text evidence="1">The sequence shown here is derived from an EMBL/GenBank/DDBJ whole genome shotgun (WGS) entry which is preliminary data.</text>
</comment>
<dbReference type="EC" id="3.1.3.7" evidence="1"/>
<name>A0ACC2SQ83_9FUNG</name>
<gene>
    <name evidence="1" type="primary">MET22_4</name>
    <name evidence="1" type="ORF">DSO57_1030826</name>
</gene>
<reference evidence="1" key="1">
    <citation type="submission" date="2022-04" db="EMBL/GenBank/DDBJ databases">
        <title>Genome of the entomopathogenic fungus Entomophthora muscae.</title>
        <authorList>
            <person name="Elya C."/>
            <person name="Lovett B.R."/>
            <person name="Lee E."/>
            <person name="Macias A.M."/>
            <person name="Hajek A.E."/>
            <person name="De Bivort B.L."/>
            <person name="Kasson M.T."/>
            <person name="De Fine Licht H.H."/>
            <person name="Stajich J.E."/>
        </authorList>
    </citation>
    <scope>NUCLEOTIDE SEQUENCE</scope>
    <source>
        <strain evidence="1">Berkeley</strain>
    </source>
</reference>
<proteinExistence type="predicted"/>
<sequence length="180" mass="19754">MLKATKFHLERKIAIEAVRKASKVCLQVFNSLAQGETVVKDDKSPVTVADYSAQAVINTILSEKFPNDPIVGEEDADFSTHPRRKISDIPKTNEQILDAIDKGNYQGGSKGRFWTLDPIDGTKGFLRGGQFAVCLALIVNGSVELGVLGCPNLLLKEADLQKRSNFCSRAWKWCLSATAK</sequence>
<organism evidence="1 2">
    <name type="scientific">Entomophthora muscae</name>
    <dbReference type="NCBI Taxonomy" id="34485"/>
    <lineage>
        <taxon>Eukaryota</taxon>
        <taxon>Fungi</taxon>
        <taxon>Fungi incertae sedis</taxon>
        <taxon>Zoopagomycota</taxon>
        <taxon>Entomophthoromycotina</taxon>
        <taxon>Entomophthoromycetes</taxon>
        <taxon>Entomophthorales</taxon>
        <taxon>Entomophthoraceae</taxon>
        <taxon>Entomophthora</taxon>
    </lineage>
</organism>
<dbReference type="EMBL" id="QTSX02004476">
    <property type="protein sequence ID" value="KAJ9064424.1"/>
    <property type="molecule type" value="Genomic_DNA"/>
</dbReference>
<accession>A0ACC2SQ83</accession>
<evidence type="ECO:0000313" key="2">
    <source>
        <dbReference type="Proteomes" id="UP001165960"/>
    </source>
</evidence>
<protein>
    <submittedName>
        <fullName evidence="1">3'(2'),5'-bisphosphate nucleotidase</fullName>
        <ecNumber evidence="1">3.1.3.7</ecNumber>
    </submittedName>
</protein>
<keyword evidence="2" id="KW-1185">Reference proteome</keyword>
<evidence type="ECO:0000313" key="1">
    <source>
        <dbReference type="EMBL" id="KAJ9064424.1"/>
    </source>
</evidence>